<dbReference type="AlphaFoldDB" id="A0A7W7QDY0"/>
<keyword evidence="3" id="KW-1185">Reference proteome</keyword>
<proteinExistence type="predicted"/>
<gene>
    <name evidence="2" type="ORF">FHR82_007596</name>
</gene>
<dbReference type="Proteomes" id="UP000520767">
    <property type="component" value="Unassembled WGS sequence"/>
</dbReference>
<name>A0A7W7QDY0_9PSEU</name>
<organism evidence="2 3">
    <name type="scientific">Actinophytocola algeriensis</name>
    <dbReference type="NCBI Taxonomy" id="1768010"/>
    <lineage>
        <taxon>Bacteria</taxon>
        <taxon>Bacillati</taxon>
        <taxon>Actinomycetota</taxon>
        <taxon>Actinomycetes</taxon>
        <taxon>Pseudonocardiales</taxon>
        <taxon>Pseudonocardiaceae</taxon>
    </lineage>
</organism>
<evidence type="ECO:0000313" key="3">
    <source>
        <dbReference type="Proteomes" id="UP000520767"/>
    </source>
</evidence>
<reference evidence="2 3" key="1">
    <citation type="submission" date="2020-08" db="EMBL/GenBank/DDBJ databases">
        <title>Genomic Encyclopedia of Type Strains, Phase III (KMG-III): the genomes of soil and plant-associated and newly described type strains.</title>
        <authorList>
            <person name="Whitman W."/>
        </authorList>
    </citation>
    <scope>NUCLEOTIDE SEQUENCE [LARGE SCALE GENOMIC DNA]</scope>
    <source>
        <strain evidence="2 3">CECT 8960</strain>
    </source>
</reference>
<evidence type="ECO:0000313" key="2">
    <source>
        <dbReference type="EMBL" id="MBB4911336.1"/>
    </source>
</evidence>
<dbReference type="EMBL" id="JACHJQ010000009">
    <property type="protein sequence ID" value="MBB4911336.1"/>
    <property type="molecule type" value="Genomic_DNA"/>
</dbReference>
<accession>A0A7W7QDY0</accession>
<dbReference type="Pfam" id="PF07179">
    <property type="entry name" value="SseB"/>
    <property type="match status" value="1"/>
</dbReference>
<dbReference type="RefSeq" id="WP_184815343.1">
    <property type="nucleotide sequence ID" value="NZ_JACHJQ010000009.1"/>
</dbReference>
<feature type="domain" description="SseB protein N-terminal" evidence="1">
    <location>
        <begin position="4"/>
        <end position="63"/>
    </location>
</feature>
<comment type="caution">
    <text evidence="2">The sequence shown here is derived from an EMBL/GenBank/DDBJ whole genome shotgun (WGS) entry which is preliminary data.</text>
</comment>
<protein>
    <recommendedName>
        <fullName evidence="1">SseB protein N-terminal domain-containing protein</fullName>
    </recommendedName>
</protein>
<dbReference type="InterPro" id="IPR009839">
    <property type="entry name" value="SseB_N"/>
</dbReference>
<evidence type="ECO:0000259" key="1">
    <source>
        <dbReference type="Pfam" id="PF07179"/>
    </source>
</evidence>
<sequence>MTRTEAGETVLQAFTSDAALPSGWSTWQRATGRELAGVLAGKRLQLNPGSAVTATIPGDDVAARVRG</sequence>